<comment type="similarity">
    <text evidence="3">Belongs to the stealth family.</text>
</comment>
<dbReference type="GO" id="GO:0046835">
    <property type="term" value="P:carbohydrate phosphorylation"/>
    <property type="evidence" value="ECO:0007669"/>
    <property type="project" value="TreeGrafter"/>
</dbReference>
<keyword evidence="4" id="KW-0808">Transferase</keyword>
<feature type="region of interest" description="Disordered" evidence="22">
    <location>
        <begin position="773"/>
        <end position="796"/>
    </location>
</feature>
<dbReference type="PANTHER" id="PTHR24045:SF0">
    <property type="entry name" value="N-ACETYLGLUCOSAMINE-1-PHOSPHOTRANSFERASE SUBUNITS ALPHA_BETA"/>
    <property type="match status" value="1"/>
</dbReference>
<keyword evidence="12 23" id="KW-0472">Membrane</keyword>
<dbReference type="EC" id="2.7.8.17" evidence="17"/>
<dbReference type="InterPro" id="IPR031357">
    <property type="entry name" value="Stealth_CR3"/>
</dbReference>
<dbReference type="AlphaFoldDB" id="A0A2T7PKN6"/>
<feature type="region of interest" description="Disordered" evidence="22">
    <location>
        <begin position="708"/>
        <end position="745"/>
    </location>
</feature>
<evidence type="ECO:0000256" key="5">
    <source>
        <dbReference type="ARBA" id="ARBA00022692"/>
    </source>
</evidence>
<feature type="domain" description="LNR" evidence="25">
    <location>
        <begin position="376"/>
        <end position="411"/>
    </location>
</feature>
<evidence type="ECO:0000259" key="24">
    <source>
        <dbReference type="PROSITE" id="PS50222"/>
    </source>
</evidence>
<evidence type="ECO:0000256" key="23">
    <source>
        <dbReference type="SAM" id="Phobius"/>
    </source>
</evidence>
<evidence type="ECO:0000256" key="15">
    <source>
        <dbReference type="ARBA" id="ARBA00050775"/>
    </source>
</evidence>
<evidence type="ECO:0000256" key="21">
    <source>
        <dbReference type="ARBA" id="ARBA00082117"/>
    </source>
</evidence>
<dbReference type="PROSITE" id="PS00018">
    <property type="entry name" value="EF_HAND_1"/>
    <property type="match status" value="1"/>
</dbReference>
<evidence type="ECO:0000256" key="6">
    <source>
        <dbReference type="ARBA" id="ARBA00022723"/>
    </source>
</evidence>
<keyword evidence="10 23" id="KW-1133">Transmembrane helix</keyword>
<keyword evidence="7" id="KW-0677">Repeat</keyword>
<dbReference type="OrthoDB" id="263283at2759"/>
<evidence type="ECO:0000259" key="25">
    <source>
        <dbReference type="PROSITE" id="PS50258"/>
    </source>
</evidence>
<feature type="compositionally biased region" description="Basic and acidic residues" evidence="22">
    <location>
        <begin position="721"/>
        <end position="745"/>
    </location>
</feature>
<dbReference type="PROSITE" id="PS50222">
    <property type="entry name" value="EF_HAND_2"/>
    <property type="match status" value="1"/>
</dbReference>
<dbReference type="Gene3D" id="3.30.300.320">
    <property type="match status" value="1"/>
</dbReference>
<dbReference type="EMBL" id="PZQS01000003">
    <property type="protein sequence ID" value="PVD33947.1"/>
    <property type="molecule type" value="Genomic_DNA"/>
</dbReference>
<evidence type="ECO:0000256" key="4">
    <source>
        <dbReference type="ARBA" id="ARBA00022679"/>
    </source>
</evidence>
<protein>
    <recommendedName>
        <fullName evidence="18">N-acetylglucosamine-1-phosphotransferase subunits alpha/beta</fullName>
        <ecNumber evidence="17">2.7.8.17</ecNumber>
    </recommendedName>
    <alternativeName>
        <fullName evidence="21">GlcNAc-1-phosphotransferase subunits alpha/beta</fullName>
    </alternativeName>
    <alternativeName>
        <fullName evidence="20">Stealth protein GNPTAB</fullName>
    </alternativeName>
    <alternativeName>
        <fullName evidence="19">UDP-N-acetylglucosamine-1-phosphotransferase subunits alpha/beta</fullName>
    </alternativeName>
</protein>
<dbReference type="Pfam" id="PF17101">
    <property type="entry name" value="Stealth_CR1"/>
    <property type="match status" value="1"/>
</dbReference>
<evidence type="ECO:0000256" key="19">
    <source>
        <dbReference type="ARBA" id="ARBA00078196"/>
    </source>
</evidence>
<name>A0A2T7PKN6_POMCA</name>
<keyword evidence="8" id="KW-0106">Calcium</keyword>
<evidence type="ECO:0000313" key="26">
    <source>
        <dbReference type="EMBL" id="PVD33947.1"/>
    </source>
</evidence>
<dbReference type="STRING" id="400727.A0A2T7PKN6"/>
<dbReference type="InterPro" id="IPR047141">
    <property type="entry name" value="Stealth"/>
</dbReference>
<organism evidence="26 27">
    <name type="scientific">Pomacea canaliculata</name>
    <name type="common">Golden apple snail</name>
    <dbReference type="NCBI Taxonomy" id="400727"/>
    <lineage>
        <taxon>Eukaryota</taxon>
        <taxon>Metazoa</taxon>
        <taxon>Spiralia</taxon>
        <taxon>Lophotrochozoa</taxon>
        <taxon>Mollusca</taxon>
        <taxon>Gastropoda</taxon>
        <taxon>Caenogastropoda</taxon>
        <taxon>Architaenioglossa</taxon>
        <taxon>Ampullarioidea</taxon>
        <taxon>Ampullariidae</taxon>
        <taxon>Pomacea</taxon>
    </lineage>
</organism>
<dbReference type="InterPro" id="IPR031358">
    <property type="entry name" value="Stealth_CR1"/>
</dbReference>
<dbReference type="InterPro" id="IPR000800">
    <property type="entry name" value="Notch_dom"/>
</dbReference>
<evidence type="ECO:0000256" key="17">
    <source>
        <dbReference type="ARBA" id="ARBA00066709"/>
    </source>
</evidence>
<comment type="subcellular location">
    <subcellularLocation>
        <location evidence="2">Golgi apparatus membrane</location>
        <topology evidence="2">Single-pass type I membrane protein</topology>
    </subcellularLocation>
    <subcellularLocation>
        <location evidence="1">Golgi apparatus membrane</location>
        <topology evidence="1">Single-pass type II membrane protein</topology>
    </subcellularLocation>
</comment>
<keyword evidence="13" id="KW-1015">Disulfide bond</keyword>
<evidence type="ECO:0000256" key="3">
    <source>
        <dbReference type="ARBA" id="ARBA00007583"/>
    </source>
</evidence>
<dbReference type="CDD" id="cd21600">
    <property type="entry name" value="RRM2_GNPTAB"/>
    <property type="match status" value="1"/>
</dbReference>
<comment type="caution">
    <text evidence="26">The sequence shown here is derived from an EMBL/GenBank/DDBJ whole genome shotgun (WGS) entry which is preliminary data.</text>
</comment>
<evidence type="ECO:0000256" key="10">
    <source>
        <dbReference type="ARBA" id="ARBA00022989"/>
    </source>
</evidence>
<dbReference type="GO" id="GO:0003976">
    <property type="term" value="F:UDP-N-acetylglucosamine-lysosomal-enzyme N-acetylglucosaminephosphotransferase activity"/>
    <property type="evidence" value="ECO:0007669"/>
    <property type="project" value="UniProtKB-EC"/>
</dbReference>
<dbReference type="InterPro" id="IPR021520">
    <property type="entry name" value="Stealth_CR2"/>
</dbReference>
<gene>
    <name evidence="26" type="ORF">C0Q70_05209</name>
</gene>
<feature type="transmembrane region" description="Helical" evidence="23">
    <location>
        <begin position="1160"/>
        <end position="1179"/>
    </location>
</feature>
<dbReference type="GO" id="GO:0005509">
    <property type="term" value="F:calcium ion binding"/>
    <property type="evidence" value="ECO:0007669"/>
    <property type="project" value="InterPro"/>
</dbReference>
<dbReference type="Pfam" id="PF17102">
    <property type="entry name" value="Stealth_CR3"/>
    <property type="match status" value="1"/>
</dbReference>
<dbReference type="InterPro" id="IPR018247">
    <property type="entry name" value="EF_Hand_1_Ca_BS"/>
</dbReference>
<dbReference type="SMART" id="SM00004">
    <property type="entry name" value="NL"/>
    <property type="match status" value="2"/>
</dbReference>
<reference evidence="26 27" key="1">
    <citation type="submission" date="2018-04" db="EMBL/GenBank/DDBJ databases">
        <title>The genome of golden apple snail Pomacea canaliculata provides insight into stress tolerance and invasive adaptation.</title>
        <authorList>
            <person name="Liu C."/>
            <person name="Liu B."/>
            <person name="Ren Y."/>
            <person name="Zhang Y."/>
            <person name="Wang H."/>
            <person name="Li S."/>
            <person name="Jiang F."/>
            <person name="Yin L."/>
            <person name="Zhang G."/>
            <person name="Qian W."/>
            <person name="Fan W."/>
        </authorList>
    </citation>
    <scope>NUCLEOTIDE SEQUENCE [LARGE SCALE GENOMIC DNA]</scope>
    <source>
        <strain evidence="26">SZHN2017</strain>
        <tissue evidence="26">Muscle</tissue>
    </source>
</reference>
<keyword evidence="27" id="KW-1185">Reference proteome</keyword>
<dbReference type="Proteomes" id="UP000245119">
    <property type="component" value="Linkage Group LG3"/>
</dbReference>
<dbReference type="PROSITE" id="PS50258">
    <property type="entry name" value="LNR"/>
    <property type="match status" value="1"/>
</dbReference>
<evidence type="ECO:0000256" key="16">
    <source>
        <dbReference type="ARBA" id="ARBA00057240"/>
    </source>
</evidence>
<evidence type="ECO:0000256" key="7">
    <source>
        <dbReference type="ARBA" id="ARBA00022737"/>
    </source>
</evidence>
<proteinExistence type="inferred from homology"/>
<evidence type="ECO:0000256" key="12">
    <source>
        <dbReference type="ARBA" id="ARBA00023136"/>
    </source>
</evidence>
<comment type="catalytic activity">
    <reaction evidence="15">
        <text>N(4)-[alpha-D-mannosyl-(1-&gt;2)-alpha-D-mannosyl-(glycan)]-L-asparaginyl-[protein] + UDP-N-acetyl-alpha-D-glucosamine = N(4)-[6-(N-acetyl-alpha-D-glucosaminyl-1-phospho)-alpha-D-mannosyl-(1-&gt;2)-alpha-D-mannosyl-(glycan)]-L-asparaginyl-[protein] + UMP + H(+)</text>
        <dbReference type="Rhea" id="RHEA:13581"/>
        <dbReference type="Rhea" id="RHEA-COMP:14507"/>
        <dbReference type="Rhea" id="RHEA-COMP:14508"/>
        <dbReference type="ChEBI" id="CHEBI:15378"/>
        <dbReference type="ChEBI" id="CHEBI:57705"/>
        <dbReference type="ChEBI" id="CHEBI:57865"/>
        <dbReference type="ChEBI" id="CHEBI:140357"/>
        <dbReference type="ChEBI" id="CHEBI:140369"/>
        <dbReference type="EC" id="2.7.8.17"/>
    </reaction>
</comment>
<dbReference type="Pfam" id="PF00066">
    <property type="entry name" value="Notch"/>
    <property type="match status" value="2"/>
</dbReference>
<dbReference type="FunFam" id="3.30.300.320:FF:000002">
    <property type="entry name" value="N-acetylglucosamine-1-phosphotransferase subunits alpha/beta isoform X1"/>
    <property type="match status" value="1"/>
</dbReference>
<evidence type="ECO:0000256" key="8">
    <source>
        <dbReference type="ARBA" id="ARBA00022837"/>
    </source>
</evidence>
<evidence type="ECO:0000256" key="22">
    <source>
        <dbReference type="SAM" id="MobiDB-lite"/>
    </source>
</evidence>
<dbReference type="InterPro" id="IPR041536">
    <property type="entry name" value="GNPTAB_reg"/>
</dbReference>
<feature type="domain" description="EF-hand" evidence="24">
    <location>
        <begin position="952"/>
        <end position="987"/>
    </location>
</feature>
<dbReference type="GO" id="GO:0000139">
    <property type="term" value="C:Golgi membrane"/>
    <property type="evidence" value="ECO:0007669"/>
    <property type="project" value="UniProtKB-SubCell"/>
</dbReference>
<dbReference type="Pfam" id="PF17103">
    <property type="entry name" value="Stealth_CR4"/>
    <property type="match status" value="1"/>
</dbReference>
<keyword evidence="9" id="KW-0735">Signal-anchor</keyword>
<comment type="function">
    <text evidence="16">Catalyzes the formation of mannose 6-phosphate (M6P) markers on high mannose type oligosaccharides in the Golgi apparatus. M6P residues are required to bind to the M6P receptors (MPR), which mediate the vesicular transport of lysosomal enzymes to the endosomal/prelysosomal compartment.</text>
</comment>
<dbReference type="PANTHER" id="PTHR24045">
    <property type="match status" value="1"/>
</dbReference>
<accession>A0A2T7PKN6</accession>
<evidence type="ECO:0000256" key="14">
    <source>
        <dbReference type="ARBA" id="ARBA00023180"/>
    </source>
</evidence>
<dbReference type="InterPro" id="IPR031356">
    <property type="entry name" value="Stealth_CR4"/>
</dbReference>
<dbReference type="InterPro" id="IPR002048">
    <property type="entry name" value="EF_hand_dom"/>
</dbReference>
<sequence length="1217" mass="139050">MYFISQALLEWSHEKYAAVFNSYSDNIAGRSYRERLCTPVPIDVVYTWVNGSDPQLLLQLRQLKKNMEEELNVTRQNANDSYKPTKCTYSNCVPAPLVVMSPGLPSHFSHQQLKQKYKLMENVTHLFNITLSQMDPANLTVLVMGSWEQGKVSLWSTSDSKLPHAMATKDSILMTGFPNEFTSDRLLSVLPGEHRRNVVQVELHADKGVAVLHMAGAKETEAVLHLKNFTIEGKTPTFTLARLVWDLSDFSRDEDISSSRFEDNEELRYSLRSIEKFAPWIRHVFVVTNGQIPYWLNLDCPRISIVTHEEIFPNKSHLPTFSSPAIESHLHRIPGLSDKFLYLNDDVMFGTEVWPEDFFSHATGQKLYLTWPVPSCNEGCPSNWIRDGYCDKACNSSECDWDGGDCLGKSGRQVQLGAGFNAVFDRPAQKPEDYCHTGCANNWIADKYCDQACNNLVCGYDAGDCGTQHFHEMHSQILKPETVEKQYYVFPKGETLGYFNLTDLLRSDGKLTAAQHKPSDTVRAAAVSNKFKVLTIILYPNRNATDLEFFLQGQRGSEPIKFQLNFTVSVDTRPVPKVAKTVGKGNVSSVDVAEESDIIFKEYPKHLLEPQASLFTQKRYSAVAFPFNISSNLTLLGLSSKLQETLIQLQADYADGDLTEIGFKIALEDIYHKFSPEINAWHQGKRSVEEDKHILEIDFQAGGFGQPKEGMNLQQGQTGHVAKDGEQLSEKAQHSQQKDTKVDKATRSMDIETADRNFRLVNLKDVAKERHMKTQRSLLGEGGESRESMKEMAVADDGANVRKSIKARGSNEVDEMPAEITDEEFLKLIQENGRNLPGGFPWEVQGVFNKLNKQQKELEQAKVYEMDNHKGRKLMDTFGDSLRHVNRLYNKQFGFASRKVPAHMPHMIDKNIMAELQAIFPREWEVTSSNRVRSPNDMQFGFSYYYYLQGAVVQVQAADIFDQMDTDHSGILSDRELRTFAAKLHELPLYLEMLSSLENILINCSTQLPPDLEHQHIQQTLTLTNEQYYETRMPQVTKLLFTNCSEINRLVLEKFKPKPKYKTTILDDSEVAFKMIHGNVSKVVGQLDDIRKNPKKFICLNDNIEHGTEGAKTVKAVIMDFYESILPLQSQFELPRDYRNRFLHVKDLEEWKRYRDWLRFWAHLALLILVIFTIVSFFGDKIEALQRRLWRQRQSIDYVTEQQDSTVPVKSTPLSTV</sequence>
<evidence type="ECO:0000256" key="9">
    <source>
        <dbReference type="ARBA" id="ARBA00022968"/>
    </source>
</evidence>
<keyword evidence="6" id="KW-0479">Metal-binding</keyword>
<evidence type="ECO:0000256" key="20">
    <source>
        <dbReference type="ARBA" id="ARBA00079995"/>
    </source>
</evidence>
<keyword evidence="11" id="KW-0333">Golgi apparatus</keyword>
<evidence type="ECO:0000313" key="27">
    <source>
        <dbReference type="Proteomes" id="UP000245119"/>
    </source>
</evidence>
<evidence type="ECO:0000256" key="11">
    <source>
        <dbReference type="ARBA" id="ARBA00023034"/>
    </source>
</evidence>
<dbReference type="GO" id="GO:0016256">
    <property type="term" value="P:N-glycan processing to lysosome"/>
    <property type="evidence" value="ECO:0007669"/>
    <property type="project" value="TreeGrafter"/>
</dbReference>
<evidence type="ECO:0000256" key="2">
    <source>
        <dbReference type="ARBA" id="ARBA00004614"/>
    </source>
</evidence>
<evidence type="ECO:0000256" key="1">
    <source>
        <dbReference type="ARBA" id="ARBA00004323"/>
    </source>
</evidence>
<evidence type="ECO:0000256" key="13">
    <source>
        <dbReference type="ARBA" id="ARBA00023157"/>
    </source>
</evidence>
<evidence type="ECO:0000256" key="18">
    <source>
        <dbReference type="ARBA" id="ARBA00070893"/>
    </source>
</evidence>
<keyword evidence="14" id="KW-0325">Glycoprotein</keyword>
<dbReference type="Pfam" id="PF11380">
    <property type="entry name" value="Stealth_CR2"/>
    <property type="match status" value="1"/>
</dbReference>
<keyword evidence="5 23" id="KW-0812">Transmembrane</keyword>
<dbReference type="Pfam" id="PF18440">
    <property type="entry name" value="GlcNAc-1_reg"/>
    <property type="match status" value="1"/>
</dbReference>